<sequence length="190" mass="20173">MRARSRGPARNRLAQLKPGDSVLYTPPIKAKGPYPARISGGLYLYISPPPGGPRERIMTGGPVGGRREAGGPGIKVCPRRRGAARRARARLSGPAPLGASRVGVPRAFATLLRGRLLPRDSALVLRTYRAPVGVLERAPAPRAARRPGPSSFELFMTGPRRTDDRPKAQAAAVGVGRGPCRARVGLQDPL</sequence>
<feature type="region of interest" description="Disordered" evidence="1">
    <location>
        <begin position="140"/>
        <end position="166"/>
    </location>
</feature>
<reference evidence="2 3" key="1">
    <citation type="journal article" date="2019" name="Commun. Biol.">
        <title>The bagworm genome reveals a unique fibroin gene that provides high tensile strength.</title>
        <authorList>
            <person name="Kono N."/>
            <person name="Nakamura H."/>
            <person name="Ohtoshi R."/>
            <person name="Tomita M."/>
            <person name="Numata K."/>
            <person name="Arakawa K."/>
        </authorList>
    </citation>
    <scope>NUCLEOTIDE SEQUENCE [LARGE SCALE GENOMIC DNA]</scope>
</reference>
<dbReference type="EMBL" id="BGZK01001371">
    <property type="protein sequence ID" value="GBP78488.1"/>
    <property type="molecule type" value="Genomic_DNA"/>
</dbReference>
<name>A0A4C1YQR4_EUMVA</name>
<comment type="caution">
    <text evidence="2">The sequence shown here is derived from an EMBL/GenBank/DDBJ whole genome shotgun (WGS) entry which is preliminary data.</text>
</comment>
<dbReference type="OrthoDB" id="10637760at2759"/>
<accession>A0A4C1YQR4</accession>
<dbReference type="Proteomes" id="UP000299102">
    <property type="component" value="Unassembled WGS sequence"/>
</dbReference>
<keyword evidence="3" id="KW-1185">Reference proteome</keyword>
<protein>
    <submittedName>
        <fullName evidence="2">Uncharacterized protein</fullName>
    </submittedName>
</protein>
<gene>
    <name evidence="2" type="ORF">EVAR_67242_1</name>
</gene>
<feature type="region of interest" description="Disordered" evidence="1">
    <location>
        <begin position="1"/>
        <end position="20"/>
    </location>
</feature>
<evidence type="ECO:0000313" key="3">
    <source>
        <dbReference type="Proteomes" id="UP000299102"/>
    </source>
</evidence>
<feature type="compositionally biased region" description="Low complexity" evidence="1">
    <location>
        <begin position="140"/>
        <end position="149"/>
    </location>
</feature>
<organism evidence="2 3">
    <name type="scientific">Eumeta variegata</name>
    <name type="common">Bagworm moth</name>
    <name type="synonym">Eumeta japonica</name>
    <dbReference type="NCBI Taxonomy" id="151549"/>
    <lineage>
        <taxon>Eukaryota</taxon>
        <taxon>Metazoa</taxon>
        <taxon>Ecdysozoa</taxon>
        <taxon>Arthropoda</taxon>
        <taxon>Hexapoda</taxon>
        <taxon>Insecta</taxon>
        <taxon>Pterygota</taxon>
        <taxon>Neoptera</taxon>
        <taxon>Endopterygota</taxon>
        <taxon>Lepidoptera</taxon>
        <taxon>Glossata</taxon>
        <taxon>Ditrysia</taxon>
        <taxon>Tineoidea</taxon>
        <taxon>Psychidae</taxon>
        <taxon>Oiketicinae</taxon>
        <taxon>Eumeta</taxon>
    </lineage>
</organism>
<evidence type="ECO:0000313" key="2">
    <source>
        <dbReference type="EMBL" id="GBP78488.1"/>
    </source>
</evidence>
<dbReference type="AlphaFoldDB" id="A0A4C1YQR4"/>
<evidence type="ECO:0000256" key="1">
    <source>
        <dbReference type="SAM" id="MobiDB-lite"/>
    </source>
</evidence>
<proteinExistence type="predicted"/>